<dbReference type="WBParaSite" id="L893_g2286.t1">
    <property type="protein sequence ID" value="L893_g2286.t1"/>
    <property type="gene ID" value="L893_g2286"/>
</dbReference>
<evidence type="ECO:0000256" key="1">
    <source>
        <dbReference type="SAM" id="MobiDB-lite"/>
    </source>
</evidence>
<accession>A0A1I7Z4K8</accession>
<feature type="region of interest" description="Disordered" evidence="1">
    <location>
        <begin position="43"/>
        <end position="67"/>
    </location>
</feature>
<keyword evidence="2" id="KW-1185">Reference proteome</keyword>
<feature type="compositionally biased region" description="Pro residues" evidence="1">
    <location>
        <begin position="53"/>
        <end position="67"/>
    </location>
</feature>
<evidence type="ECO:0000313" key="3">
    <source>
        <dbReference type="WBParaSite" id="L893_g2286.t1"/>
    </source>
</evidence>
<protein>
    <submittedName>
        <fullName evidence="3">Uncharacterized protein</fullName>
    </submittedName>
</protein>
<dbReference type="AlphaFoldDB" id="A0A1I7Z4K8"/>
<organism evidence="2 3">
    <name type="scientific">Steinernema glaseri</name>
    <dbReference type="NCBI Taxonomy" id="37863"/>
    <lineage>
        <taxon>Eukaryota</taxon>
        <taxon>Metazoa</taxon>
        <taxon>Ecdysozoa</taxon>
        <taxon>Nematoda</taxon>
        <taxon>Chromadorea</taxon>
        <taxon>Rhabditida</taxon>
        <taxon>Tylenchina</taxon>
        <taxon>Panagrolaimomorpha</taxon>
        <taxon>Strongyloidoidea</taxon>
        <taxon>Steinernematidae</taxon>
        <taxon>Steinernema</taxon>
    </lineage>
</organism>
<reference evidence="3" key="1">
    <citation type="submission" date="2016-11" db="UniProtKB">
        <authorList>
            <consortium name="WormBaseParasite"/>
        </authorList>
    </citation>
    <scope>IDENTIFICATION</scope>
</reference>
<sequence length="99" mass="10236">MNYRTPGKGHPVEAFTCLSELLIPSNPSRPGLALHWLLAFPPDRGDAENGARPPSPPAQLPPPPPPPAAVALCPSEALGPSIARTGHSTILGSAEISSF</sequence>
<dbReference type="Proteomes" id="UP000095287">
    <property type="component" value="Unplaced"/>
</dbReference>
<evidence type="ECO:0000313" key="2">
    <source>
        <dbReference type="Proteomes" id="UP000095287"/>
    </source>
</evidence>
<name>A0A1I7Z4K8_9BILA</name>
<proteinExistence type="predicted"/>